<keyword evidence="3" id="KW-0597">Phosphoprotein</keyword>
<protein>
    <recommendedName>
        <fullName evidence="2">histidine kinase</fullName>
        <ecNumber evidence="2">2.7.13.3</ecNumber>
    </recommendedName>
</protein>
<feature type="region of interest" description="Disordered" evidence="9">
    <location>
        <begin position="156"/>
        <end position="175"/>
    </location>
</feature>
<evidence type="ECO:0000313" key="13">
    <source>
        <dbReference type="Proteomes" id="UP001500320"/>
    </source>
</evidence>
<dbReference type="Gene3D" id="1.20.5.1930">
    <property type="match status" value="1"/>
</dbReference>
<keyword evidence="13" id="KW-1185">Reference proteome</keyword>
<dbReference type="InterPro" id="IPR050482">
    <property type="entry name" value="Sensor_HK_TwoCompSys"/>
</dbReference>
<keyword evidence="10" id="KW-0472">Membrane</keyword>
<dbReference type="PANTHER" id="PTHR24421">
    <property type="entry name" value="NITRATE/NITRITE SENSOR PROTEIN NARX-RELATED"/>
    <property type="match status" value="1"/>
</dbReference>
<keyword evidence="8" id="KW-0902">Two-component regulatory system</keyword>
<evidence type="ECO:0000313" key="12">
    <source>
        <dbReference type="EMBL" id="GAA3141494.1"/>
    </source>
</evidence>
<dbReference type="Pfam" id="PF07730">
    <property type="entry name" value="HisKA_3"/>
    <property type="match status" value="1"/>
</dbReference>
<feature type="domain" description="Histidine kinase/HSP90-like ATPase" evidence="11">
    <location>
        <begin position="281"/>
        <end position="373"/>
    </location>
</feature>
<dbReference type="SUPFAM" id="SSF55874">
    <property type="entry name" value="ATPase domain of HSP90 chaperone/DNA topoisomerase II/histidine kinase"/>
    <property type="match status" value="1"/>
</dbReference>
<evidence type="ECO:0000256" key="7">
    <source>
        <dbReference type="ARBA" id="ARBA00022840"/>
    </source>
</evidence>
<dbReference type="SMART" id="SM00387">
    <property type="entry name" value="HATPase_c"/>
    <property type="match status" value="1"/>
</dbReference>
<evidence type="ECO:0000256" key="3">
    <source>
        <dbReference type="ARBA" id="ARBA00022553"/>
    </source>
</evidence>
<keyword evidence="6 12" id="KW-0418">Kinase</keyword>
<dbReference type="RefSeq" id="WP_344860834.1">
    <property type="nucleotide sequence ID" value="NZ_BAAAUT010000027.1"/>
</dbReference>
<reference evidence="13" key="1">
    <citation type="journal article" date="2019" name="Int. J. Syst. Evol. Microbiol.">
        <title>The Global Catalogue of Microorganisms (GCM) 10K type strain sequencing project: providing services to taxonomists for standard genome sequencing and annotation.</title>
        <authorList>
            <consortium name="The Broad Institute Genomics Platform"/>
            <consortium name="The Broad Institute Genome Sequencing Center for Infectious Disease"/>
            <person name="Wu L."/>
            <person name="Ma J."/>
        </authorList>
    </citation>
    <scope>NUCLEOTIDE SEQUENCE [LARGE SCALE GENOMIC DNA]</scope>
    <source>
        <strain evidence="13">JCM 9373</strain>
    </source>
</reference>
<keyword evidence="7" id="KW-0067">ATP-binding</keyword>
<evidence type="ECO:0000256" key="1">
    <source>
        <dbReference type="ARBA" id="ARBA00000085"/>
    </source>
</evidence>
<keyword evidence="4" id="KW-0808">Transferase</keyword>
<sequence>MGTGRSGAGVGAGDWAIAVCVAAALLVTGLSGRDSAAGPDLPGYALLAAGGLALAVRRRAPVPVLAVTGSCAVGYQAAGFDVPAVAYLFAVYAAVRAGHRAVTVAASVAVLAALPLAALASGLHDTGEAFAQARGALELAWLVAAGAAGEALRQAERRAEEAERTREETARRRADEERLRIARELHDALTHQISIIKLQAEVAVHVARRRGEQVPEPLLAIQEAGREAARELRATLQALRDDGTAPPRGLDDVPELVERARAIGLDATLTIGGRRHDVPAAVGRTVYRIVQESLTNVARHAGAATASVRIDYRPDALAVRVDDDGRAAPGSGAVPGVGLLGMRERVTALGGRLRAEPRSAGGFTVEAELPVERTP</sequence>
<evidence type="ECO:0000256" key="5">
    <source>
        <dbReference type="ARBA" id="ARBA00022741"/>
    </source>
</evidence>
<feature type="transmembrane region" description="Helical" evidence="10">
    <location>
        <begin position="102"/>
        <end position="123"/>
    </location>
</feature>
<dbReference type="Proteomes" id="UP001500320">
    <property type="component" value="Unassembled WGS sequence"/>
</dbReference>
<comment type="caution">
    <text evidence="12">The sequence shown here is derived from an EMBL/GenBank/DDBJ whole genome shotgun (WGS) entry which is preliminary data.</text>
</comment>
<proteinExistence type="predicted"/>
<dbReference type="EC" id="2.7.13.3" evidence="2"/>
<evidence type="ECO:0000256" key="6">
    <source>
        <dbReference type="ARBA" id="ARBA00022777"/>
    </source>
</evidence>
<dbReference type="CDD" id="cd16917">
    <property type="entry name" value="HATPase_UhpB-NarQ-NarX-like"/>
    <property type="match status" value="1"/>
</dbReference>
<dbReference type="GO" id="GO:0016301">
    <property type="term" value="F:kinase activity"/>
    <property type="evidence" value="ECO:0007669"/>
    <property type="project" value="UniProtKB-KW"/>
</dbReference>
<comment type="catalytic activity">
    <reaction evidence="1">
        <text>ATP + protein L-histidine = ADP + protein N-phospho-L-histidine.</text>
        <dbReference type="EC" id="2.7.13.3"/>
    </reaction>
</comment>
<accession>A0ABP6NA45</accession>
<dbReference type="EMBL" id="BAAAUT010000027">
    <property type="protein sequence ID" value="GAA3141494.1"/>
    <property type="molecule type" value="Genomic_DNA"/>
</dbReference>
<evidence type="ECO:0000256" key="9">
    <source>
        <dbReference type="SAM" id="MobiDB-lite"/>
    </source>
</evidence>
<dbReference type="InterPro" id="IPR036890">
    <property type="entry name" value="HATPase_C_sf"/>
</dbReference>
<dbReference type="InterPro" id="IPR003594">
    <property type="entry name" value="HATPase_dom"/>
</dbReference>
<feature type="transmembrane region" description="Helical" evidence="10">
    <location>
        <begin position="72"/>
        <end position="95"/>
    </location>
</feature>
<dbReference type="Gene3D" id="3.30.565.10">
    <property type="entry name" value="Histidine kinase-like ATPase, C-terminal domain"/>
    <property type="match status" value="1"/>
</dbReference>
<evidence type="ECO:0000256" key="8">
    <source>
        <dbReference type="ARBA" id="ARBA00023012"/>
    </source>
</evidence>
<keyword evidence="10" id="KW-0812">Transmembrane</keyword>
<dbReference type="Pfam" id="PF02518">
    <property type="entry name" value="HATPase_c"/>
    <property type="match status" value="1"/>
</dbReference>
<keyword evidence="5" id="KW-0547">Nucleotide-binding</keyword>
<evidence type="ECO:0000256" key="10">
    <source>
        <dbReference type="SAM" id="Phobius"/>
    </source>
</evidence>
<evidence type="ECO:0000256" key="2">
    <source>
        <dbReference type="ARBA" id="ARBA00012438"/>
    </source>
</evidence>
<dbReference type="InterPro" id="IPR011712">
    <property type="entry name" value="Sig_transdc_His_kin_sub3_dim/P"/>
</dbReference>
<name>A0ABP6NA45_9ACTN</name>
<feature type="transmembrane region" description="Helical" evidence="10">
    <location>
        <begin position="12"/>
        <end position="31"/>
    </location>
</feature>
<evidence type="ECO:0000259" key="11">
    <source>
        <dbReference type="SMART" id="SM00387"/>
    </source>
</evidence>
<gene>
    <name evidence="12" type="ORF">GCM10010466_35590</name>
</gene>
<dbReference type="PANTHER" id="PTHR24421:SF10">
    <property type="entry name" value="NITRATE_NITRITE SENSOR PROTEIN NARQ"/>
    <property type="match status" value="1"/>
</dbReference>
<evidence type="ECO:0000256" key="4">
    <source>
        <dbReference type="ARBA" id="ARBA00022679"/>
    </source>
</evidence>
<keyword evidence="10" id="KW-1133">Transmembrane helix</keyword>
<organism evidence="12 13">
    <name type="scientific">Planomonospora alba</name>
    <dbReference type="NCBI Taxonomy" id="161354"/>
    <lineage>
        <taxon>Bacteria</taxon>
        <taxon>Bacillati</taxon>
        <taxon>Actinomycetota</taxon>
        <taxon>Actinomycetes</taxon>
        <taxon>Streptosporangiales</taxon>
        <taxon>Streptosporangiaceae</taxon>
        <taxon>Planomonospora</taxon>
    </lineage>
</organism>